<gene>
    <name evidence="4" type="ordered locus">Bathy16g01510</name>
</gene>
<feature type="region of interest" description="Disordered" evidence="2">
    <location>
        <begin position="253"/>
        <end position="285"/>
    </location>
</feature>
<keyword evidence="3" id="KW-0812">Transmembrane</keyword>
<reference evidence="4 5" key="1">
    <citation type="submission" date="2011-10" db="EMBL/GenBank/DDBJ databases">
        <authorList>
            <person name="Genoscope - CEA"/>
        </authorList>
    </citation>
    <scope>NUCLEOTIDE SEQUENCE [LARGE SCALE GENOMIC DNA]</scope>
    <source>
        <strain evidence="4 5">RCC 1105</strain>
    </source>
</reference>
<evidence type="ECO:0000256" key="3">
    <source>
        <dbReference type="SAM" id="Phobius"/>
    </source>
</evidence>
<dbReference type="InterPro" id="IPR011990">
    <property type="entry name" value="TPR-like_helical_dom_sf"/>
</dbReference>
<dbReference type="PANTHER" id="PTHR11102">
    <property type="entry name" value="SEL-1-LIKE PROTEIN"/>
    <property type="match status" value="1"/>
</dbReference>
<dbReference type="Gene3D" id="1.25.40.10">
    <property type="entry name" value="Tetratricopeptide repeat domain"/>
    <property type="match status" value="2"/>
</dbReference>
<feature type="transmembrane region" description="Helical" evidence="3">
    <location>
        <begin position="907"/>
        <end position="927"/>
    </location>
</feature>
<keyword evidence="5" id="KW-1185">Reference proteome</keyword>
<dbReference type="SMART" id="SM00671">
    <property type="entry name" value="SEL1"/>
    <property type="match status" value="8"/>
</dbReference>
<keyword evidence="3" id="KW-1133">Transmembrane helix</keyword>
<dbReference type="OrthoDB" id="509488at2759"/>
<evidence type="ECO:0000313" key="4">
    <source>
        <dbReference type="EMBL" id="CCO20307.1"/>
    </source>
</evidence>
<dbReference type="RefSeq" id="XP_007508690.1">
    <property type="nucleotide sequence ID" value="XM_007508628.1"/>
</dbReference>
<dbReference type="InterPro" id="IPR050767">
    <property type="entry name" value="Sel1_AlgK"/>
</dbReference>
<dbReference type="GeneID" id="19011258"/>
<dbReference type="PANTHER" id="PTHR11102:SF147">
    <property type="entry name" value="SEL1L ADAPTOR SUBUNIT OF ERAD E3 UBIQUITIN LIGASE"/>
    <property type="match status" value="1"/>
</dbReference>
<dbReference type="KEGG" id="bpg:Bathy16g01510"/>
<dbReference type="Pfam" id="PF08238">
    <property type="entry name" value="Sel1"/>
    <property type="match status" value="9"/>
</dbReference>
<dbReference type="eggNOG" id="KOG1550">
    <property type="taxonomic scope" value="Eukaryota"/>
</dbReference>
<proteinExistence type="inferred from homology"/>
<evidence type="ECO:0000256" key="2">
    <source>
        <dbReference type="SAM" id="MobiDB-lite"/>
    </source>
</evidence>
<sequence>MTTTPLMRTKRRRPRSSLLLFLFLFLFVLFIAALLFFDDETRVFSCVEAANEGGEEDILEPEWPFLPNSNEDTTDGESSDLSKETTEKTQQTPNFISAELFRALPAHITRNKVRSSALLETLGKMSKNSANKKNKKKNDNNNNNNIRGEGEGEENEEEEDALRRVDNCREILEREDSFFSDAAARGGSGGATKTSGGSGGGEGKTMVKTKRDAIDALIDMVKENPKRKEAWRELGLAMQLGRGSADAALTRALSERRSDDGEEEKDEEKEKKMKEKKKKKKKNGENVMMTMNGNEWKRIDAEKKAVYFLQRAADLGDAEAHFELAFLYSTGLGGVVEKDERLAMTHHYFAARGGDVRSHLALGHRHAKGRFAPKSCQASVLYYHPASLKTVEPVIAPVMGENGQKGFDNFRLSRDMKSPKKLKRQKDVVTYYQYAADLGNSEAQNAVGHAYMVGTKGLDVNYDVAVKYLDLAAAQGNAEAMSSLGHAYANGLGVTQNNETALKWFKEAKKLGSPHASYGLAYMYLSGFGVEKNAQEAVKELLKAAERGSMEAQFHLGALHVRGVAPLARDYTKANTYFGLAAAQGHSLASYNLAMMQLGGLGAPIACAPALDKLKLLAERSSTVINVMENAREHFVRRNYKESLYAYAKASEMGVELAQANAAYILERNFGGVQNHLSKEERKRFSLYFHELAADQGNVLSLLTIGDAHYAGWISSSISSEKDDDSEETLMVTDEDGNVLVPSNANSDSNYEKAAQVYRRAAGLRSAAAMFNLGRMHEVGRGVAKDYHLAKRFYDSTLSAEPDAKFIVKFALWGLRFREWVDEKNWKNKDYRTIVSDIFRELLLLRPGIFNSNIMSVGEDEPKPAKIVISTEKTNPPPSSAASGSATEHIVKETNKVIEWGKKNSDVMLVIALGIFLVITLGVRSILAARHHHHRD</sequence>
<dbReference type="SUPFAM" id="SSF81901">
    <property type="entry name" value="HCP-like"/>
    <property type="match status" value="3"/>
</dbReference>
<feature type="region of interest" description="Disordered" evidence="2">
    <location>
        <begin position="55"/>
        <end position="94"/>
    </location>
</feature>
<dbReference type="GO" id="GO:0036503">
    <property type="term" value="P:ERAD pathway"/>
    <property type="evidence" value="ECO:0007669"/>
    <property type="project" value="TreeGrafter"/>
</dbReference>
<evidence type="ECO:0000256" key="1">
    <source>
        <dbReference type="ARBA" id="ARBA00038101"/>
    </source>
</evidence>
<dbReference type="InterPro" id="IPR006597">
    <property type="entry name" value="Sel1-like"/>
</dbReference>
<comment type="similarity">
    <text evidence="1">Belongs to the sel-1 family.</text>
</comment>
<feature type="compositionally biased region" description="Acidic residues" evidence="2">
    <location>
        <begin position="151"/>
        <end position="160"/>
    </location>
</feature>
<feature type="region of interest" description="Disordered" evidence="2">
    <location>
        <begin position="124"/>
        <end position="162"/>
    </location>
</feature>
<feature type="compositionally biased region" description="Gly residues" evidence="2">
    <location>
        <begin position="186"/>
        <end position="203"/>
    </location>
</feature>
<feature type="region of interest" description="Disordered" evidence="2">
    <location>
        <begin position="179"/>
        <end position="207"/>
    </location>
</feature>
<dbReference type="AlphaFoldDB" id="K8EPW8"/>
<evidence type="ECO:0000313" key="5">
    <source>
        <dbReference type="Proteomes" id="UP000198341"/>
    </source>
</evidence>
<dbReference type="GO" id="GO:0005789">
    <property type="term" value="C:endoplasmic reticulum membrane"/>
    <property type="evidence" value="ECO:0007669"/>
    <property type="project" value="TreeGrafter"/>
</dbReference>
<dbReference type="EMBL" id="FO082263">
    <property type="protein sequence ID" value="CCO20307.1"/>
    <property type="molecule type" value="Genomic_DNA"/>
</dbReference>
<keyword evidence="3" id="KW-0472">Membrane</keyword>
<name>K8EPW8_9CHLO</name>
<protein>
    <submittedName>
        <fullName evidence="4">TPR repeat protein</fullName>
    </submittedName>
</protein>
<accession>K8EPW8</accession>
<dbReference type="STRING" id="41875.K8EPW8"/>
<dbReference type="Proteomes" id="UP000198341">
    <property type="component" value="Chromosome 16"/>
</dbReference>
<organism evidence="4 5">
    <name type="scientific">Bathycoccus prasinos</name>
    <dbReference type="NCBI Taxonomy" id="41875"/>
    <lineage>
        <taxon>Eukaryota</taxon>
        <taxon>Viridiplantae</taxon>
        <taxon>Chlorophyta</taxon>
        <taxon>Mamiellophyceae</taxon>
        <taxon>Mamiellales</taxon>
        <taxon>Bathycoccaceae</taxon>
        <taxon>Bathycoccus</taxon>
    </lineage>
</organism>